<evidence type="ECO:0000313" key="1">
    <source>
        <dbReference type="EMBL" id="NYH26026.1"/>
    </source>
</evidence>
<name>A0A7Y9WTX4_9BURK</name>
<proteinExistence type="predicted"/>
<dbReference type="EMBL" id="JACCAS010000002">
    <property type="protein sequence ID" value="NYH26026.1"/>
    <property type="molecule type" value="Genomic_DNA"/>
</dbReference>
<reference evidence="1 2" key="1">
    <citation type="submission" date="2020-07" db="EMBL/GenBank/DDBJ databases">
        <title>Exploring microbial biodiversity for novel pathways involved in the catabolism of aromatic compounds derived from lignin.</title>
        <authorList>
            <person name="Elkins J."/>
        </authorList>
    </citation>
    <scope>NUCLEOTIDE SEQUENCE [LARGE SCALE GENOMIC DNA]</scope>
    <source>
        <strain evidence="1 2">H2C3C</strain>
    </source>
</reference>
<dbReference type="Proteomes" id="UP000540929">
    <property type="component" value="Unassembled WGS sequence"/>
</dbReference>
<keyword evidence="2" id="KW-1185">Reference proteome</keyword>
<dbReference type="AlphaFoldDB" id="A0A7Y9WTX4"/>
<organism evidence="1 2">
    <name type="scientific">Paraburkholderia bryophila</name>
    <dbReference type="NCBI Taxonomy" id="420952"/>
    <lineage>
        <taxon>Bacteria</taxon>
        <taxon>Pseudomonadati</taxon>
        <taxon>Pseudomonadota</taxon>
        <taxon>Betaproteobacteria</taxon>
        <taxon>Burkholderiales</taxon>
        <taxon>Burkholderiaceae</taxon>
        <taxon>Paraburkholderia</taxon>
    </lineage>
</organism>
<evidence type="ECO:0000313" key="2">
    <source>
        <dbReference type="Proteomes" id="UP000540929"/>
    </source>
</evidence>
<gene>
    <name evidence="1" type="ORF">GGD40_005597</name>
</gene>
<sequence length="102" mass="11244">MHDADVAITLMNRWEQATAGPHRAASVLELLHEGGLRFMRTQGVVHESSGVTGDAREIECLAFDDGSTAIRFLRSHPNRDLTPWAAVAPLRRLQEHSDGLDS</sequence>
<comment type="caution">
    <text evidence="1">The sequence shown here is derived from an EMBL/GenBank/DDBJ whole genome shotgun (WGS) entry which is preliminary data.</text>
</comment>
<protein>
    <submittedName>
        <fullName evidence="1">Uncharacterized protein</fullName>
    </submittedName>
</protein>
<accession>A0A7Y9WTX4</accession>